<protein>
    <submittedName>
        <fullName evidence="2">Conjugative transposon TraN protein</fullName>
    </submittedName>
</protein>
<dbReference type="EMBL" id="CP003346">
    <property type="protein sequence ID" value="AGA78193.1"/>
    <property type="molecule type" value="Genomic_DNA"/>
</dbReference>
<dbReference type="RefSeq" id="WP_015265754.1">
    <property type="nucleotide sequence ID" value="NC_019904.1"/>
</dbReference>
<evidence type="ECO:0000313" key="3">
    <source>
        <dbReference type="Proteomes" id="UP000010796"/>
    </source>
</evidence>
<feature type="chain" id="PRO_5003942809" evidence="1">
    <location>
        <begin position="20"/>
        <end position="280"/>
    </location>
</feature>
<keyword evidence="3" id="KW-1185">Reference proteome</keyword>
<dbReference type="HOGENOM" id="CLU_059718_0_0_10"/>
<feature type="signal peptide" evidence="1">
    <location>
        <begin position="1"/>
        <end position="19"/>
    </location>
</feature>
<gene>
    <name evidence="2" type="ordered locus">Echvi_1939</name>
</gene>
<evidence type="ECO:0000313" key="2">
    <source>
        <dbReference type="EMBL" id="AGA78193.1"/>
    </source>
</evidence>
<dbReference type="NCBIfam" id="TIGR03780">
    <property type="entry name" value="Bac_Flav_CT_N"/>
    <property type="match status" value="1"/>
</dbReference>
<proteinExistence type="predicted"/>
<sequence>MKKLYVSLVFSCLVGLAFGQVRPEAVLTPYPVEVGWDQTTVLIFPAKIKSADRGNGNVLAQKDAYAANVLKLKAGKRGFSESNLHVVTEDGKIYPFTVHYNPKPDKLTIDIGKQQQMEAAVAVLENTDIGREQLDRLSGKVFQEKGFLYRSDKNGKVKLRLKGIYSHREVLFFLFELKNRSRIACPIQQWRFVIQDRKQVKRTAERQVNLTPLHMQYEKPKGIEGKGENRLVVAFSQFTIADAKKMVIRLFEENGDRNPVLSVKGKHLLKARPIINPQNQ</sequence>
<accession>L0FYS5</accession>
<dbReference type="AlphaFoldDB" id="L0FYS5"/>
<organism evidence="2 3">
    <name type="scientific">Echinicola vietnamensis (strain DSM 17526 / LMG 23754 / KMM 6221)</name>
    <dbReference type="NCBI Taxonomy" id="926556"/>
    <lineage>
        <taxon>Bacteria</taxon>
        <taxon>Pseudomonadati</taxon>
        <taxon>Bacteroidota</taxon>
        <taxon>Cytophagia</taxon>
        <taxon>Cytophagales</taxon>
        <taxon>Cyclobacteriaceae</taxon>
        <taxon>Echinicola</taxon>
    </lineage>
</organism>
<dbReference type="InterPro" id="IPR022298">
    <property type="entry name" value="Conjug_transposon_TraN"/>
</dbReference>
<dbReference type="Pfam" id="PF13595">
    <property type="entry name" value="DUF4138"/>
    <property type="match status" value="1"/>
</dbReference>
<dbReference type="Proteomes" id="UP000010796">
    <property type="component" value="Chromosome"/>
</dbReference>
<dbReference type="STRING" id="926556.Echvi_1939"/>
<reference evidence="3" key="1">
    <citation type="submission" date="2012-02" db="EMBL/GenBank/DDBJ databases">
        <title>The complete genome of Echinicola vietnamensis DSM 17526.</title>
        <authorList>
            <person name="Lucas S."/>
            <person name="Copeland A."/>
            <person name="Lapidus A."/>
            <person name="Glavina del Rio T."/>
            <person name="Dalin E."/>
            <person name="Tice H."/>
            <person name="Bruce D."/>
            <person name="Goodwin L."/>
            <person name="Pitluck S."/>
            <person name="Peters L."/>
            <person name="Ovchinnikova G."/>
            <person name="Teshima H."/>
            <person name="Kyrpides N."/>
            <person name="Mavromatis K."/>
            <person name="Ivanova N."/>
            <person name="Brettin T."/>
            <person name="Detter J.C."/>
            <person name="Han C."/>
            <person name="Larimer F."/>
            <person name="Land M."/>
            <person name="Hauser L."/>
            <person name="Markowitz V."/>
            <person name="Cheng J.-F."/>
            <person name="Hugenholtz P."/>
            <person name="Woyke T."/>
            <person name="Wu D."/>
            <person name="Brambilla E."/>
            <person name="Klenk H.-P."/>
            <person name="Eisen J.A."/>
        </authorList>
    </citation>
    <scope>NUCLEOTIDE SEQUENCE [LARGE SCALE GENOMIC DNA]</scope>
    <source>
        <strain evidence="3">DSM 17526 / LMG 23754 / KMM 6221</strain>
    </source>
</reference>
<name>L0FYS5_ECHVK</name>
<dbReference type="OrthoDB" id="1038500at2"/>
<keyword evidence="1" id="KW-0732">Signal</keyword>
<evidence type="ECO:0000256" key="1">
    <source>
        <dbReference type="SAM" id="SignalP"/>
    </source>
</evidence>
<dbReference type="eggNOG" id="COG3504">
    <property type="taxonomic scope" value="Bacteria"/>
</dbReference>
<dbReference type="KEGG" id="evi:Echvi_1939"/>